<accession>A0ABY4M1P8</accession>
<evidence type="ECO:0000313" key="1">
    <source>
        <dbReference type="EMBL" id="UQA91662.1"/>
    </source>
</evidence>
<name>A0ABY4M1P8_9ACTN</name>
<dbReference type="Proteomes" id="UP000830115">
    <property type="component" value="Chromosome"/>
</dbReference>
<sequence length="83" mass="9461">MDLDKLNPDALAECGDDELDEREAVQPVTEMMIYKYVVGSELPSESAHPFATWLYQVWYQFNEDGELTNGKLIAGPLSHWRGQ</sequence>
<dbReference type="RefSeq" id="WP_248862470.1">
    <property type="nucleotide sequence ID" value="NZ_CP086322.1"/>
</dbReference>
<keyword evidence="2" id="KW-1185">Reference proteome</keyword>
<evidence type="ECO:0000313" key="2">
    <source>
        <dbReference type="Proteomes" id="UP000830115"/>
    </source>
</evidence>
<gene>
    <name evidence="1" type="ORF">K9S39_07105</name>
</gene>
<organism evidence="1 2">
    <name type="scientific">Streptomyces halobius</name>
    <dbReference type="NCBI Taxonomy" id="2879846"/>
    <lineage>
        <taxon>Bacteria</taxon>
        <taxon>Bacillati</taxon>
        <taxon>Actinomycetota</taxon>
        <taxon>Actinomycetes</taxon>
        <taxon>Kitasatosporales</taxon>
        <taxon>Streptomycetaceae</taxon>
        <taxon>Streptomyces</taxon>
    </lineage>
</organism>
<reference evidence="1" key="1">
    <citation type="submission" date="2021-10" db="EMBL/GenBank/DDBJ databases">
        <title>Streptomyces nigrumlapis sp.nov.,an antimicrobial producing actinobacterium isolated from Black Gobi rocks.</title>
        <authorList>
            <person name="Wen Y."/>
            <person name="Zhang W."/>
            <person name="Liu X.G."/>
        </authorList>
    </citation>
    <scope>NUCLEOTIDE SEQUENCE</scope>
    <source>
        <strain evidence="1">ST13-2-2</strain>
    </source>
</reference>
<proteinExistence type="predicted"/>
<dbReference type="EMBL" id="CP086322">
    <property type="protein sequence ID" value="UQA91662.1"/>
    <property type="molecule type" value="Genomic_DNA"/>
</dbReference>
<protein>
    <submittedName>
        <fullName evidence="1">Uncharacterized protein</fullName>
    </submittedName>
</protein>